<dbReference type="Gene3D" id="3.40.190.10">
    <property type="entry name" value="Periplasmic binding protein-like II"/>
    <property type="match status" value="2"/>
</dbReference>
<organism evidence="1 2">
    <name type="scientific">Geodia barretti</name>
    <name type="common">Barrett's horny sponge</name>
    <dbReference type="NCBI Taxonomy" id="519541"/>
    <lineage>
        <taxon>Eukaryota</taxon>
        <taxon>Metazoa</taxon>
        <taxon>Porifera</taxon>
        <taxon>Demospongiae</taxon>
        <taxon>Heteroscleromorpha</taxon>
        <taxon>Tetractinellida</taxon>
        <taxon>Astrophorina</taxon>
        <taxon>Geodiidae</taxon>
        <taxon>Geodia</taxon>
    </lineage>
</organism>
<sequence>MIEEYAPKVAVAFDQYNGWNFNVAPDDAGAYIGFGALRERDFPAHSNWYRLDWLEAVGIEPNGELVNTADRLYYTTEPFTLDQFKDIMIAFAQNDPDGNGEQDTFGISTLLIDSVLGAFGTIGKFGDDYNHYENGELKMWYATDGFRSYVQYMTDLYDAGAIDPDAITGQSTLTGHQKWAAGMFGAQDAGIVYADPANKSFMGRAPMNVLESIPTAKLMLTPFTVGSNRKSQYRGSVARGSYFTNAYFTFVGAHVQDDKLARILWMIDDINLDPELSVYAYFGEPGRHFDWAGEPFNSAISAIPGKEYDDPYKEGVAGFDAVWGLLDRERLGWKPTYKGFNEYLEANQRDQMAIFGRFDIFNATDISDVLAKYLPEQHVIAQTYMVEAITGKVNIDETWDSYLADLRAAGYDDIIVAYEKTTDVRAHMMGEGG</sequence>
<comment type="caution">
    <text evidence="1">The sequence shown here is derived from an EMBL/GenBank/DDBJ whole genome shotgun (WGS) entry which is preliminary data.</text>
</comment>
<evidence type="ECO:0000313" key="1">
    <source>
        <dbReference type="EMBL" id="CAI8010451.1"/>
    </source>
</evidence>
<name>A0AA35WAU6_GEOBA</name>
<keyword evidence="2" id="KW-1185">Reference proteome</keyword>
<dbReference type="EMBL" id="CASHTH010001036">
    <property type="protein sequence ID" value="CAI8010451.1"/>
    <property type="molecule type" value="Genomic_DNA"/>
</dbReference>
<proteinExistence type="predicted"/>
<dbReference type="AlphaFoldDB" id="A0AA35WAU6"/>
<keyword evidence="1" id="KW-0449">Lipoprotein</keyword>
<evidence type="ECO:0000313" key="2">
    <source>
        <dbReference type="Proteomes" id="UP001174909"/>
    </source>
</evidence>
<dbReference type="SUPFAM" id="SSF53850">
    <property type="entry name" value="Periplasmic binding protein-like II"/>
    <property type="match status" value="1"/>
</dbReference>
<dbReference type="Proteomes" id="UP001174909">
    <property type="component" value="Unassembled WGS sequence"/>
</dbReference>
<reference evidence="1" key="1">
    <citation type="submission" date="2023-03" db="EMBL/GenBank/DDBJ databases">
        <authorList>
            <person name="Steffen K."/>
            <person name="Cardenas P."/>
        </authorList>
    </citation>
    <scope>NUCLEOTIDE SEQUENCE</scope>
</reference>
<gene>
    <name evidence="1" type="ORF">GBAR_LOCUS6893</name>
</gene>
<accession>A0AA35WAU6</accession>
<protein>
    <submittedName>
        <fullName evidence="1">Lipoprotein LipO</fullName>
    </submittedName>
</protein>